<dbReference type="AlphaFoldDB" id="A0A507BUZ6"/>
<dbReference type="GeneID" id="42006724"/>
<evidence type="ECO:0000313" key="2">
    <source>
        <dbReference type="EMBL" id="TPX31088.1"/>
    </source>
</evidence>
<proteinExistence type="predicted"/>
<dbReference type="RefSeq" id="XP_031022605.1">
    <property type="nucleotide sequence ID" value="XM_031171427.1"/>
</dbReference>
<comment type="caution">
    <text evidence="2">The sequence shown here is derived from an EMBL/GenBank/DDBJ whole genome shotgun (WGS) entry which is preliminary data.</text>
</comment>
<protein>
    <submittedName>
        <fullName evidence="2">Uncharacterized protein</fullName>
    </submittedName>
</protein>
<feature type="transmembrane region" description="Helical" evidence="1">
    <location>
        <begin position="82"/>
        <end position="99"/>
    </location>
</feature>
<accession>A0A507BUZ6</accession>
<keyword evidence="1" id="KW-0812">Transmembrane</keyword>
<gene>
    <name evidence="2" type="ORF">SmJEL517_g05501</name>
</gene>
<keyword evidence="3" id="KW-1185">Reference proteome</keyword>
<reference evidence="2 3" key="1">
    <citation type="journal article" date="2019" name="Sci. Rep.">
        <title>Comparative genomics of chytrid fungi reveal insights into the obligate biotrophic and pathogenic lifestyle of Synchytrium endobioticum.</title>
        <authorList>
            <person name="van de Vossenberg B.T.L.H."/>
            <person name="Warris S."/>
            <person name="Nguyen H.D.T."/>
            <person name="van Gent-Pelzer M.P.E."/>
            <person name="Joly D.L."/>
            <person name="van de Geest H.C."/>
            <person name="Bonants P.J.M."/>
            <person name="Smith D.S."/>
            <person name="Levesque C.A."/>
            <person name="van der Lee T.A.J."/>
        </authorList>
    </citation>
    <scope>NUCLEOTIDE SEQUENCE [LARGE SCALE GENOMIC DNA]</scope>
    <source>
        <strain evidence="2 3">JEL517</strain>
    </source>
</reference>
<organism evidence="2 3">
    <name type="scientific">Synchytrium microbalum</name>
    <dbReference type="NCBI Taxonomy" id="1806994"/>
    <lineage>
        <taxon>Eukaryota</taxon>
        <taxon>Fungi</taxon>
        <taxon>Fungi incertae sedis</taxon>
        <taxon>Chytridiomycota</taxon>
        <taxon>Chytridiomycota incertae sedis</taxon>
        <taxon>Chytridiomycetes</taxon>
        <taxon>Synchytriales</taxon>
        <taxon>Synchytriaceae</taxon>
        <taxon>Synchytrium</taxon>
    </lineage>
</organism>
<keyword evidence="1" id="KW-0472">Membrane</keyword>
<dbReference type="OrthoDB" id="10034655at2759"/>
<evidence type="ECO:0000313" key="3">
    <source>
        <dbReference type="Proteomes" id="UP000319731"/>
    </source>
</evidence>
<evidence type="ECO:0000256" key="1">
    <source>
        <dbReference type="SAM" id="Phobius"/>
    </source>
</evidence>
<dbReference type="Proteomes" id="UP000319731">
    <property type="component" value="Unassembled WGS sequence"/>
</dbReference>
<dbReference type="EMBL" id="QEAO01000051">
    <property type="protein sequence ID" value="TPX31088.1"/>
    <property type="molecule type" value="Genomic_DNA"/>
</dbReference>
<name>A0A507BUZ6_9FUNG</name>
<keyword evidence="1" id="KW-1133">Transmembrane helix</keyword>
<sequence length="100" mass="11304">MNCLLLRDSRNSHRAVVLSSFSTNSAFEACIEKEYKQREWWSLLKDHVSTLSLPIAVAGDSTNDLHIVFGLFWKAARIGERMSPYVSLCCILMAITLIVN</sequence>